<dbReference type="AlphaFoldDB" id="A0A840EY76"/>
<sequence>MISPNPATDHLIRAARVALGAAEWLLESASDHGHADGCCDAQSENLSTALLDMPRLLAQFDYYSDGRPILSFVSIDGDSIIASQLWPADPADHPTSPFDSPKYSLPPDREPGDRGYAVVTWDPSDFTGTVRYIEPLTVVRSLEVVR</sequence>
<feature type="region of interest" description="Disordered" evidence="1">
    <location>
        <begin position="86"/>
        <end position="111"/>
    </location>
</feature>
<name>A0A840EY76_9ACTN</name>
<organism evidence="2 3">
    <name type="scientific">Gordonia humi</name>
    <dbReference type="NCBI Taxonomy" id="686429"/>
    <lineage>
        <taxon>Bacteria</taxon>
        <taxon>Bacillati</taxon>
        <taxon>Actinomycetota</taxon>
        <taxon>Actinomycetes</taxon>
        <taxon>Mycobacteriales</taxon>
        <taxon>Gordoniaceae</taxon>
        <taxon>Gordonia</taxon>
    </lineage>
</organism>
<comment type="caution">
    <text evidence="2">The sequence shown here is derived from an EMBL/GenBank/DDBJ whole genome shotgun (WGS) entry which is preliminary data.</text>
</comment>
<reference evidence="2 3" key="1">
    <citation type="submission" date="2020-08" db="EMBL/GenBank/DDBJ databases">
        <title>Sequencing the genomes of 1000 actinobacteria strains.</title>
        <authorList>
            <person name="Klenk H.-P."/>
        </authorList>
    </citation>
    <scope>NUCLEOTIDE SEQUENCE [LARGE SCALE GENOMIC DNA]</scope>
    <source>
        <strain evidence="2 3">DSM 45298</strain>
    </source>
</reference>
<accession>A0A840EY76</accession>
<evidence type="ECO:0000256" key="1">
    <source>
        <dbReference type="SAM" id="MobiDB-lite"/>
    </source>
</evidence>
<dbReference type="Proteomes" id="UP000551501">
    <property type="component" value="Unassembled WGS sequence"/>
</dbReference>
<proteinExistence type="predicted"/>
<gene>
    <name evidence="2" type="ORF">BKA16_001288</name>
</gene>
<dbReference type="RefSeq" id="WP_183369865.1">
    <property type="nucleotide sequence ID" value="NZ_BAABHL010000083.1"/>
</dbReference>
<keyword evidence="3" id="KW-1185">Reference proteome</keyword>
<protein>
    <submittedName>
        <fullName evidence="2">Uncharacterized protein</fullName>
    </submittedName>
</protein>
<evidence type="ECO:0000313" key="2">
    <source>
        <dbReference type="EMBL" id="MBB4134736.1"/>
    </source>
</evidence>
<evidence type="ECO:0000313" key="3">
    <source>
        <dbReference type="Proteomes" id="UP000551501"/>
    </source>
</evidence>
<dbReference type="EMBL" id="JACIFP010000001">
    <property type="protein sequence ID" value="MBB4134736.1"/>
    <property type="molecule type" value="Genomic_DNA"/>
</dbReference>